<comment type="caution">
    <text evidence="2">The sequence shown here is derived from an EMBL/GenBank/DDBJ whole genome shotgun (WGS) entry which is preliminary data.</text>
</comment>
<dbReference type="Gene3D" id="2.40.160.170">
    <property type="match status" value="1"/>
</dbReference>
<evidence type="ECO:0008006" key="4">
    <source>
        <dbReference type="Google" id="ProtNLM"/>
    </source>
</evidence>
<dbReference type="EMBL" id="JACHOB010000005">
    <property type="protein sequence ID" value="MBB4659949.1"/>
    <property type="molecule type" value="Genomic_DNA"/>
</dbReference>
<dbReference type="Proteomes" id="UP000563524">
    <property type="component" value="Unassembled WGS sequence"/>
</dbReference>
<evidence type="ECO:0000256" key="1">
    <source>
        <dbReference type="SAM" id="SignalP"/>
    </source>
</evidence>
<protein>
    <recommendedName>
        <fullName evidence="4">Outer membrane protein domain-containing protein</fullName>
    </recommendedName>
</protein>
<dbReference type="RefSeq" id="WP_183819037.1">
    <property type="nucleotide sequence ID" value="NZ_JACHOB010000005.1"/>
</dbReference>
<proteinExistence type="predicted"/>
<sequence length="225" mass="23936">MIRLIASGLAALSLIGVASAQVPGNAAFDVSAGTTGISGNAQVGLTSRLALRAGYNWLDYSADEQEYDDILYDGDLEFSGFGGFADLHPFANGFTVSGGVFVGDKSVRLDAEPQTDVEIGDRVFTPEEVGVMTGSAKFSDTAFFAGFGWDNALYKQGRLSFIARAGVMFAGEPDVALDATGLDSADPTLAAELRRQLDEEALQLQNDIDEYAYWPVVTVGLGYRF</sequence>
<evidence type="ECO:0000313" key="3">
    <source>
        <dbReference type="Proteomes" id="UP000563524"/>
    </source>
</evidence>
<name>A0A840I535_9PROT</name>
<keyword evidence="3" id="KW-1185">Reference proteome</keyword>
<accession>A0A840I535</accession>
<reference evidence="2 3" key="1">
    <citation type="submission" date="2020-08" db="EMBL/GenBank/DDBJ databases">
        <title>Genomic Encyclopedia of Type Strains, Phase IV (KMG-IV): sequencing the most valuable type-strain genomes for metagenomic binning, comparative biology and taxonomic classification.</title>
        <authorList>
            <person name="Goeker M."/>
        </authorList>
    </citation>
    <scope>NUCLEOTIDE SEQUENCE [LARGE SCALE GENOMIC DNA]</scope>
    <source>
        <strain evidence="2 3">DSM 102850</strain>
    </source>
</reference>
<feature type="chain" id="PRO_5032541093" description="Outer membrane protein domain-containing protein" evidence="1">
    <location>
        <begin position="21"/>
        <end position="225"/>
    </location>
</feature>
<keyword evidence="1" id="KW-0732">Signal</keyword>
<evidence type="ECO:0000313" key="2">
    <source>
        <dbReference type="EMBL" id="MBB4659949.1"/>
    </source>
</evidence>
<feature type="signal peptide" evidence="1">
    <location>
        <begin position="1"/>
        <end position="20"/>
    </location>
</feature>
<organism evidence="2 3">
    <name type="scientific">Parvularcula dongshanensis</name>
    <dbReference type="NCBI Taxonomy" id="1173995"/>
    <lineage>
        <taxon>Bacteria</taxon>
        <taxon>Pseudomonadati</taxon>
        <taxon>Pseudomonadota</taxon>
        <taxon>Alphaproteobacteria</taxon>
        <taxon>Parvularculales</taxon>
        <taxon>Parvularculaceae</taxon>
        <taxon>Parvularcula</taxon>
    </lineage>
</organism>
<gene>
    <name evidence="2" type="ORF">GGQ59_002490</name>
</gene>
<dbReference type="AlphaFoldDB" id="A0A840I535"/>